<keyword evidence="2" id="KW-0472">Membrane</keyword>
<feature type="transmembrane region" description="Helical" evidence="2">
    <location>
        <begin position="31"/>
        <end position="51"/>
    </location>
</feature>
<evidence type="ECO:0000256" key="1">
    <source>
        <dbReference type="SAM" id="MobiDB-lite"/>
    </source>
</evidence>
<organism evidence="3 4">
    <name type="scientific">Glycomyces sambucus</name>
    <dbReference type="NCBI Taxonomy" id="380244"/>
    <lineage>
        <taxon>Bacteria</taxon>
        <taxon>Bacillati</taxon>
        <taxon>Actinomycetota</taxon>
        <taxon>Actinomycetes</taxon>
        <taxon>Glycomycetales</taxon>
        <taxon>Glycomycetaceae</taxon>
        <taxon>Glycomyces</taxon>
    </lineage>
</organism>
<gene>
    <name evidence="3" type="ORF">SAMN05216298_0022</name>
</gene>
<dbReference type="InterPro" id="IPR038330">
    <property type="entry name" value="TspO/MBR-related_sf"/>
</dbReference>
<evidence type="ECO:0000256" key="2">
    <source>
        <dbReference type="SAM" id="Phobius"/>
    </source>
</evidence>
<feature type="region of interest" description="Disordered" evidence="1">
    <location>
        <begin position="1"/>
        <end position="30"/>
    </location>
</feature>
<feature type="transmembrane region" description="Helical" evidence="2">
    <location>
        <begin position="165"/>
        <end position="193"/>
    </location>
</feature>
<keyword evidence="2" id="KW-1133">Transmembrane helix</keyword>
<dbReference type="EMBL" id="FNGF01000010">
    <property type="protein sequence ID" value="SDL78940.1"/>
    <property type="molecule type" value="Genomic_DNA"/>
</dbReference>
<keyword evidence="2" id="KW-0812">Transmembrane</keyword>
<feature type="transmembrane region" description="Helical" evidence="2">
    <location>
        <begin position="109"/>
        <end position="128"/>
    </location>
</feature>
<name>A0A1G9MXE9_9ACTN</name>
<sequence length="276" mass="28437">MSGSERSRSDQSRDEQSRSDQPRGEQSRSDLARATAVTVAALLQTVAGALGGSGALGEPVGDVARSYPNPLLPAGGAFMIWNLIYLAVLALAVWQLLPSQRGQTLHRRTGWWIAIAGVLNAVWVVLFSADQVTAAQIVIVLLLISLATAWHRAAAAPAPGRADRWLLWAPLTLYTGWVAVATVVGALTTVAAATGDGTGNAVAVIALGVTAIVLIAVVAKAKGVTMFAAAAVWALAWIAASADSPVAVFASLAAALIAVALLVRLLRAEDRAVVLG</sequence>
<feature type="transmembrane region" description="Helical" evidence="2">
    <location>
        <begin position="224"/>
        <end position="240"/>
    </location>
</feature>
<dbReference type="Proteomes" id="UP000198662">
    <property type="component" value="Unassembled WGS sequence"/>
</dbReference>
<protein>
    <submittedName>
        <fullName evidence="3">TspO and MBR related proteins</fullName>
    </submittedName>
</protein>
<feature type="transmembrane region" description="Helical" evidence="2">
    <location>
        <begin position="71"/>
        <end position="97"/>
    </location>
</feature>
<evidence type="ECO:0000313" key="3">
    <source>
        <dbReference type="EMBL" id="SDL78940.1"/>
    </source>
</evidence>
<proteinExistence type="predicted"/>
<feature type="transmembrane region" description="Helical" evidence="2">
    <location>
        <begin position="134"/>
        <end position="153"/>
    </location>
</feature>
<reference evidence="4" key="1">
    <citation type="submission" date="2016-10" db="EMBL/GenBank/DDBJ databases">
        <authorList>
            <person name="Varghese N."/>
            <person name="Submissions S."/>
        </authorList>
    </citation>
    <scope>NUCLEOTIDE SEQUENCE [LARGE SCALE GENOMIC DNA]</scope>
    <source>
        <strain evidence="4">CGMCC 4.3147</strain>
    </source>
</reference>
<dbReference type="AlphaFoldDB" id="A0A1G9MXE9"/>
<evidence type="ECO:0000313" key="4">
    <source>
        <dbReference type="Proteomes" id="UP000198662"/>
    </source>
</evidence>
<accession>A0A1G9MXE9</accession>
<dbReference type="STRING" id="380244.SAMN05216298_0022"/>
<dbReference type="Gene3D" id="1.20.1260.100">
    <property type="entry name" value="TspO/MBR protein"/>
    <property type="match status" value="1"/>
</dbReference>
<feature type="transmembrane region" description="Helical" evidence="2">
    <location>
        <begin position="246"/>
        <end position="266"/>
    </location>
</feature>
<feature type="transmembrane region" description="Helical" evidence="2">
    <location>
        <begin position="199"/>
        <end position="217"/>
    </location>
</feature>
<dbReference type="PANTHER" id="PTHR33802:SF1">
    <property type="entry name" value="XK-RELATED PROTEIN"/>
    <property type="match status" value="1"/>
</dbReference>
<keyword evidence="4" id="KW-1185">Reference proteome</keyword>
<dbReference type="PANTHER" id="PTHR33802">
    <property type="entry name" value="SI:CH211-161H7.5-RELATED"/>
    <property type="match status" value="1"/>
</dbReference>